<dbReference type="AlphaFoldDB" id="A0A931HY83"/>
<dbReference type="InterPro" id="IPR000182">
    <property type="entry name" value="GNAT_dom"/>
</dbReference>
<dbReference type="Gene3D" id="3.40.630.30">
    <property type="match status" value="1"/>
</dbReference>
<dbReference type="CDD" id="cd04301">
    <property type="entry name" value="NAT_SF"/>
    <property type="match status" value="1"/>
</dbReference>
<dbReference type="RefSeq" id="WP_197318255.1">
    <property type="nucleotide sequence ID" value="NZ_JADZSC010000004.1"/>
</dbReference>
<evidence type="ECO:0000313" key="2">
    <source>
        <dbReference type="EMBL" id="MBH0231619.1"/>
    </source>
</evidence>
<dbReference type="InterPro" id="IPR016181">
    <property type="entry name" value="Acyl_CoA_acyltransferase"/>
</dbReference>
<reference evidence="2 3" key="1">
    <citation type="journal article" date="2005" name="Int. J. Syst. Evol. Microbiol.">
        <title>Halobacillus yeomjeoni sp. nov., isolated from a marine solar saltern in Korea.</title>
        <authorList>
            <person name="Yoon J.H."/>
            <person name="Kang S.J."/>
            <person name="Lee C.H."/>
            <person name="Oh H.W."/>
            <person name="Oh T.K."/>
        </authorList>
    </citation>
    <scope>NUCLEOTIDE SEQUENCE [LARGE SCALE GENOMIC DNA]</scope>
    <source>
        <strain evidence="2 3">KCTC 3957</strain>
    </source>
</reference>
<comment type="caution">
    <text evidence="2">The sequence shown here is derived from an EMBL/GenBank/DDBJ whole genome shotgun (WGS) entry which is preliminary data.</text>
</comment>
<proteinExistence type="predicted"/>
<dbReference type="PROSITE" id="PS51186">
    <property type="entry name" value="GNAT"/>
    <property type="match status" value="1"/>
</dbReference>
<accession>A0A931HY83</accession>
<evidence type="ECO:0000313" key="3">
    <source>
        <dbReference type="Proteomes" id="UP000614490"/>
    </source>
</evidence>
<gene>
    <name evidence="2" type="ORF">H0267_15520</name>
</gene>
<dbReference type="SUPFAM" id="SSF55729">
    <property type="entry name" value="Acyl-CoA N-acyltransferases (Nat)"/>
    <property type="match status" value="1"/>
</dbReference>
<organism evidence="2 3">
    <name type="scientific">Halobacillus yeomjeoni</name>
    <dbReference type="NCBI Taxonomy" id="311194"/>
    <lineage>
        <taxon>Bacteria</taxon>
        <taxon>Bacillati</taxon>
        <taxon>Bacillota</taxon>
        <taxon>Bacilli</taxon>
        <taxon>Bacillales</taxon>
        <taxon>Bacillaceae</taxon>
        <taxon>Halobacillus</taxon>
    </lineage>
</organism>
<dbReference type="Proteomes" id="UP000614490">
    <property type="component" value="Unassembled WGS sequence"/>
</dbReference>
<protein>
    <submittedName>
        <fullName evidence="2">GNAT family N-acetyltransferase</fullName>
    </submittedName>
</protein>
<dbReference type="EMBL" id="JADZSC010000004">
    <property type="protein sequence ID" value="MBH0231619.1"/>
    <property type="molecule type" value="Genomic_DNA"/>
</dbReference>
<feature type="domain" description="N-acetyltransferase" evidence="1">
    <location>
        <begin position="6"/>
        <end position="149"/>
    </location>
</feature>
<sequence>MTWKLKQFHELSKEMMYQILKKRVDVFVVEQECPYPEIDGIDDECLHLWNEEDGDIKAYCRLVPPQKKGEYYAIGRVFVIEECRGTGLARELMNRAIGILNNDLEVDGIQLHGQEHLRYFYQSFGFKEITDVYIEDGIPHVDMVMKSRN</sequence>
<dbReference type="Pfam" id="PF13673">
    <property type="entry name" value="Acetyltransf_10"/>
    <property type="match status" value="1"/>
</dbReference>
<name>A0A931HY83_9BACI</name>
<dbReference type="GO" id="GO:0016747">
    <property type="term" value="F:acyltransferase activity, transferring groups other than amino-acyl groups"/>
    <property type="evidence" value="ECO:0007669"/>
    <property type="project" value="InterPro"/>
</dbReference>
<keyword evidence="3" id="KW-1185">Reference proteome</keyword>
<evidence type="ECO:0000259" key="1">
    <source>
        <dbReference type="PROSITE" id="PS51186"/>
    </source>
</evidence>